<comment type="similarity">
    <text evidence="1 2">Belongs to the small heat shock protein (HSP20) family.</text>
</comment>
<feature type="domain" description="SHSP" evidence="3">
    <location>
        <begin position="25"/>
        <end position="139"/>
    </location>
</feature>
<evidence type="ECO:0000256" key="1">
    <source>
        <dbReference type="PROSITE-ProRule" id="PRU00285"/>
    </source>
</evidence>
<name>A0AAN8FLN0_TRICO</name>
<dbReference type="CDD" id="cd06526">
    <property type="entry name" value="metazoan_ACD"/>
    <property type="match status" value="1"/>
</dbReference>
<dbReference type="GO" id="GO:0005737">
    <property type="term" value="C:cytoplasm"/>
    <property type="evidence" value="ECO:0007669"/>
    <property type="project" value="TreeGrafter"/>
</dbReference>
<dbReference type="Pfam" id="PF00011">
    <property type="entry name" value="HSP20"/>
    <property type="match status" value="1"/>
</dbReference>
<evidence type="ECO:0000313" key="5">
    <source>
        <dbReference type="Proteomes" id="UP001331761"/>
    </source>
</evidence>
<dbReference type="GO" id="GO:0051082">
    <property type="term" value="F:unfolded protein binding"/>
    <property type="evidence" value="ECO:0007669"/>
    <property type="project" value="TreeGrafter"/>
</dbReference>
<dbReference type="PANTHER" id="PTHR45640">
    <property type="entry name" value="HEAT SHOCK PROTEIN HSP-12.2-RELATED"/>
    <property type="match status" value="1"/>
</dbReference>
<dbReference type="SUPFAM" id="SSF49764">
    <property type="entry name" value="HSP20-like chaperones"/>
    <property type="match status" value="1"/>
</dbReference>
<dbReference type="InterPro" id="IPR002068">
    <property type="entry name" value="A-crystallin/Hsp20_dom"/>
</dbReference>
<dbReference type="Gene3D" id="2.60.40.790">
    <property type="match status" value="1"/>
</dbReference>
<gene>
    <name evidence="4" type="ORF">GCK32_006754</name>
</gene>
<dbReference type="Proteomes" id="UP001331761">
    <property type="component" value="Unassembled WGS sequence"/>
</dbReference>
<evidence type="ECO:0000313" key="4">
    <source>
        <dbReference type="EMBL" id="KAK5982386.1"/>
    </source>
</evidence>
<dbReference type="GO" id="GO:0036498">
    <property type="term" value="P:IRE1-mediated unfolded protein response"/>
    <property type="evidence" value="ECO:0007669"/>
    <property type="project" value="TreeGrafter"/>
</dbReference>
<evidence type="ECO:0000256" key="2">
    <source>
        <dbReference type="RuleBase" id="RU003616"/>
    </source>
</evidence>
<accession>A0AAN8FLN0</accession>
<dbReference type="GO" id="GO:0009408">
    <property type="term" value="P:response to heat"/>
    <property type="evidence" value="ECO:0007669"/>
    <property type="project" value="TreeGrafter"/>
</dbReference>
<dbReference type="InterPro" id="IPR008978">
    <property type="entry name" value="HSP20-like_chaperone"/>
</dbReference>
<dbReference type="AlphaFoldDB" id="A0AAN8FLN0"/>
<protein>
    <recommendedName>
        <fullName evidence="3">SHSP domain-containing protein</fullName>
    </recommendedName>
</protein>
<dbReference type="InterPro" id="IPR001436">
    <property type="entry name" value="Alpha-crystallin/sHSP_animal"/>
</dbReference>
<dbReference type="GO" id="GO:0005634">
    <property type="term" value="C:nucleus"/>
    <property type="evidence" value="ECO:0007669"/>
    <property type="project" value="TreeGrafter"/>
</dbReference>
<dbReference type="PANTHER" id="PTHR45640:SF32">
    <property type="entry name" value="STRESS-INDUCED PROTEIN 1"/>
    <property type="match status" value="1"/>
</dbReference>
<dbReference type="PROSITE" id="PS01031">
    <property type="entry name" value="SHSP"/>
    <property type="match status" value="1"/>
</dbReference>
<dbReference type="GO" id="GO:0042026">
    <property type="term" value="P:protein refolding"/>
    <property type="evidence" value="ECO:0007669"/>
    <property type="project" value="TreeGrafter"/>
</dbReference>
<dbReference type="EMBL" id="WIXE01005193">
    <property type="protein sequence ID" value="KAK5982386.1"/>
    <property type="molecule type" value="Genomic_DNA"/>
</dbReference>
<organism evidence="4 5">
    <name type="scientific">Trichostrongylus colubriformis</name>
    <name type="common">Black scour worm</name>
    <dbReference type="NCBI Taxonomy" id="6319"/>
    <lineage>
        <taxon>Eukaryota</taxon>
        <taxon>Metazoa</taxon>
        <taxon>Ecdysozoa</taxon>
        <taxon>Nematoda</taxon>
        <taxon>Chromadorea</taxon>
        <taxon>Rhabditida</taxon>
        <taxon>Rhabditina</taxon>
        <taxon>Rhabditomorpha</taxon>
        <taxon>Strongyloidea</taxon>
        <taxon>Trichostrongylidae</taxon>
        <taxon>Trichostrongylus</taxon>
    </lineage>
</organism>
<sequence>MKELHRNTNQPNQPITPYWRDADHSVLHVANEAHQVVDDDKKFAVSLDVSQFKPEELKVNLDGRMLTVEGKQECKGENSFMSRAFVRSWTLPEDETEYECDCSQCWNTVAATESLDWITVSLMECPLRFNDTTIRKRIANWINEECNASFSCGLRSQLDENHIVIGHFECEIDRNELRLVALLNHTIGLHQSECLAALSSDLKRSYIPHNGWYSIKDLC</sequence>
<keyword evidence="5" id="KW-1185">Reference proteome</keyword>
<proteinExistence type="inferred from homology"/>
<comment type="caution">
    <text evidence="4">The sequence shown here is derived from an EMBL/GenBank/DDBJ whole genome shotgun (WGS) entry which is preliminary data.</text>
</comment>
<evidence type="ECO:0000259" key="3">
    <source>
        <dbReference type="PROSITE" id="PS01031"/>
    </source>
</evidence>
<reference evidence="4 5" key="1">
    <citation type="submission" date="2019-10" db="EMBL/GenBank/DDBJ databases">
        <title>Assembly and Annotation for the nematode Trichostrongylus colubriformis.</title>
        <authorList>
            <person name="Martin J."/>
        </authorList>
    </citation>
    <scope>NUCLEOTIDE SEQUENCE [LARGE SCALE GENOMIC DNA]</scope>
    <source>
        <strain evidence="4">G859</strain>
        <tissue evidence="4">Whole worm</tissue>
    </source>
</reference>